<evidence type="ECO:0000313" key="2">
    <source>
        <dbReference type="EMBL" id="CAE8739960.1"/>
    </source>
</evidence>
<evidence type="ECO:0000313" key="3">
    <source>
        <dbReference type="Proteomes" id="UP000626109"/>
    </source>
</evidence>
<evidence type="ECO:0000256" key="1">
    <source>
        <dbReference type="SAM" id="MobiDB-lite"/>
    </source>
</evidence>
<comment type="caution">
    <text evidence="2">The sequence shown here is derived from an EMBL/GenBank/DDBJ whole genome shotgun (WGS) entry which is preliminary data.</text>
</comment>
<dbReference type="AlphaFoldDB" id="A0A813LVG0"/>
<feature type="non-terminal residue" evidence="2">
    <location>
        <position position="1"/>
    </location>
</feature>
<name>A0A813LVG0_POLGL</name>
<gene>
    <name evidence="2" type="ORF">PGLA2088_LOCUS49817</name>
</gene>
<protein>
    <submittedName>
        <fullName evidence="2">Uncharacterized protein</fullName>
    </submittedName>
</protein>
<sequence length="110" mass="11711">VPLGEFIIDSDSALVSYLDTAGRCQLYAEIRASVEILAFSAPKDMAETFPEGDHPSLLILLDCQPHRITLPSGAHQKVSEKHLAKGDDAAKDAGAATPNPGYAPSREPLN</sequence>
<feature type="compositionally biased region" description="Basic and acidic residues" evidence="1">
    <location>
        <begin position="77"/>
        <end position="91"/>
    </location>
</feature>
<feature type="region of interest" description="Disordered" evidence="1">
    <location>
        <begin position="72"/>
        <end position="110"/>
    </location>
</feature>
<accession>A0A813LVG0</accession>
<reference evidence="2" key="1">
    <citation type="submission" date="2021-02" db="EMBL/GenBank/DDBJ databases">
        <authorList>
            <person name="Dougan E. K."/>
            <person name="Rhodes N."/>
            <person name="Thang M."/>
            <person name="Chan C."/>
        </authorList>
    </citation>
    <scope>NUCLEOTIDE SEQUENCE</scope>
</reference>
<organism evidence="2 3">
    <name type="scientific">Polarella glacialis</name>
    <name type="common">Dinoflagellate</name>
    <dbReference type="NCBI Taxonomy" id="89957"/>
    <lineage>
        <taxon>Eukaryota</taxon>
        <taxon>Sar</taxon>
        <taxon>Alveolata</taxon>
        <taxon>Dinophyceae</taxon>
        <taxon>Suessiales</taxon>
        <taxon>Suessiaceae</taxon>
        <taxon>Polarella</taxon>
    </lineage>
</organism>
<proteinExistence type="predicted"/>
<dbReference type="EMBL" id="CAJNNW010037182">
    <property type="protein sequence ID" value="CAE8739960.1"/>
    <property type="molecule type" value="Genomic_DNA"/>
</dbReference>
<dbReference type="Proteomes" id="UP000626109">
    <property type="component" value="Unassembled WGS sequence"/>
</dbReference>